<evidence type="ECO:0000313" key="7">
    <source>
        <dbReference type="EMBL" id="KAK7333420.1"/>
    </source>
</evidence>
<dbReference type="GO" id="GO:0006629">
    <property type="term" value="P:lipid metabolic process"/>
    <property type="evidence" value="ECO:0007669"/>
    <property type="project" value="InterPro"/>
</dbReference>
<keyword evidence="6" id="KW-0812">Transmembrane</keyword>
<dbReference type="InterPro" id="IPR017946">
    <property type="entry name" value="PLC-like_Pdiesterase_TIM-brl"/>
</dbReference>
<dbReference type="Gene3D" id="3.20.20.190">
    <property type="entry name" value="Phosphatidylinositol (PI) phosphodiesterase"/>
    <property type="match status" value="1"/>
</dbReference>
<sequence length="196" mass="21163">MIQSTDSSVLLKFKEKTKYELVYMIQEIVSDVVDSALSDIKTFAHSVVVKKDCPWDFLSDATVQINTFVQNAGIDGVITGFPQTANRYRRNRCLNLGDSTPPYMEPVEIGGLFQLVDKSSLPPAMAPAPSLTEADVTEPPLAPFSKIAPSSSIAGAAPGAQPPQNAQAKVAVCFFMSSLTVLVASLLLRVVQVRLF</sequence>
<evidence type="ECO:0000256" key="5">
    <source>
        <dbReference type="ARBA" id="ARBA00047512"/>
    </source>
</evidence>
<dbReference type="AlphaFoldDB" id="A0AAN9LCI0"/>
<evidence type="ECO:0000313" key="8">
    <source>
        <dbReference type="Proteomes" id="UP001374584"/>
    </source>
</evidence>
<evidence type="ECO:0000256" key="2">
    <source>
        <dbReference type="ARBA" id="ARBA00012247"/>
    </source>
</evidence>
<accession>A0AAN9LCI0</accession>
<evidence type="ECO:0000256" key="3">
    <source>
        <dbReference type="ARBA" id="ARBA00022798"/>
    </source>
</evidence>
<dbReference type="SUPFAM" id="SSF51695">
    <property type="entry name" value="PLC-like phosphodiesterases"/>
    <property type="match status" value="1"/>
</dbReference>
<reference evidence="7 8" key="1">
    <citation type="submission" date="2024-01" db="EMBL/GenBank/DDBJ databases">
        <title>The genomes of 5 underutilized Papilionoideae crops provide insights into root nodulation and disease resistanc.</title>
        <authorList>
            <person name="Jiang F."/>
        </authorList>
    </citation>
    <scope>NUCLEOTIDE SEQUENCE [LARGE SCALE GENOMIC DNA]</scope>
    <source>
        <strain evidence="7">JINMINGXINNONG_FW02</strain>
        <tissue evidence="7">Leaves</tissue>
    </source>
</reference>
<dbReference type="GO" id="GO:0006071">
    <property type="term" value="P:glycerol metabolic process"/>
    <property type="evidence" value="ECO:0007669"/>
    <property type="project" value="UniProtKB-KW"/>
</dbReference>
<keyword evidence="4" id="KW-0378">Hydrolase</keyword>
<keyword evidence="3" id="KW-0319">Glycerol metabolism</keyword>
<protein>
    <recommendedName>
        <fullName evidence="2">glycerophosphodiester phosphodiesterase</fullName>
        <ecNumber evidence="2">3.1.4.46</ecNumber>
    </recommendedName>
</protein>
<dbReference type="GO" id="GO:0008889">
    <property type="term" value="F:glycerophosphodiester phosphodiesterase activity"/>
    <property type="evidence" value="ECO:0007669"/>
    <property type="project" value="UniProtKB-EC"/>
</dbReference>
<dbReference type="PANTHER" id="PTHR43620:SF7">
    <property type="entry name" value="GLYCEROPHOSPHODIESTER PHOSPHODIESTERASE GDPD5-RELATED"/>
    <property type="match status" value="1"/>
</dbReference>
<dbReference type="EMBL" id="JAYMYR010000011">
    <property type="protein sequence ID" value="KAK7333420.1"/>
    <property type="molecule type" value="Genomic_DNA"/>
</dbReference>
<keyword evidence="6" id="KW-1133">Transmembrane helix</keyword>
<feature type="transmembrane region" description="Helical" evidence="6">
    <location>
        <begin position="168"/>
        <end position="191"/>
    </location>
</feature>
<comment type="caution">
    <text evidence="7">The sequence shown here is derived from an EMBL/GenBank/DDBJ whole genome shotgun (WGS) entry which is preliminary data.</text>
</comment>
<comment type="similarity">
    <text evidence="1">Belongs to the glycerophosphoryl diester phosphodiesterase family.</text>
</comment>
<proteinExistence type="inferred from homology"/>
<keyword evidence="6" id="KW-0472">Membrane</keyword>
<dbReference type="Proteomes" id="UP001374584">
    <property type="component" value="Unassembled WGS sequence"/>
</dbReference>
<evidence type="ECO:0000256" key="4">
    <source>
        <dbReference type="ARBA" id="ARBA00022801"/>
    </source>
</evidence>
<evidence type="ECO:0000256" key="1">
    <source>
        <dbReference type="ARBA" id="ARBA00007277"/>
    </source>
</evidence>
<evidence type="ECO:0000256" key="6">
    <source>
        <dbReference type="SAM" id="Phobius"/>
    </source>
</evidence>
<organism evidence="7 8">
    <name type="scientific">Phaseolus coccineus</name>
    <name type="common">Scarlet runner bean</name>
    <name type="synonym">Phaseolus multiflorus</name>
    <dbReference type="NCBI Taxonomy" id="3886"/>
    <lineage>
        <taxon>Eukaryota</taxon>
        <taxon>Viridiplantae</taxon>
        <taxon>Streptophyta</taxon>
        <taxon>Embryophyta</taxon>
        <taxon>Tracheophyta</taxon>
        <taxon>Spermatophyta</taxon>
        <taxon>Magnoliopsida</taxon>
        <taxon>eudicotyledons</taxon>
        <taxon>Gunneridae</taxon>
        <taxon>Pentapetalae</taxon>
        <taxon>rosids</taxon>
        <taxon>fabids</taxon>
        <taxon>Fabales</taxon>
        <taxon>Fabaceae</taxon>
        <taxon>Papilionoideae</taxon>
        <taxon>50 kb inversion clade</taxon>
        <taxon>NPAAA clade</taxon>
        <taxon>indigoferoid/millettioid clade</taxon>
        <taxon>Phaseoleae</taxon>
        <taxon>Phaseolus</taxon>
    </lineage>
</organism>
<dbReference type="EC" id="3.1.4.46" evidence="2"/>
<keyword evidence="8" id="KW-1185">Reference proteome</keyword>
<name>A0AAN9LCI0_PHACN</name>
<gene>
    <name evidence="7" type="ORF">VNO80_30191</name>
</gene>
<dbReference type="PANTHER" id="PTHR43620">
    <property type="entry name" value="GLYCEROPHOSPHORYL DIESTER PHOSPHODIESTERASE"/>
    <property type="match status" value="1"/>
</dbReference>
<comment type="catalytic activity">
    <reaction evidence="5">
        <text>a sn-glycero-3-phosphodiester + H2O = an alcohol + sn-glycerol 3-phosphate + H(+)</text>
        <dbReference type="Rhea" id="RHEA:12969"/>
        <dbReference type="ChEBI" id="CHEBI:15377"/>
        <dbReference type="ChEBI" id="CHEBI:15378"/>
        <dbReference type="ChEBI" id="CHEBI:30879"/>
        <dbReference type="ChEBI" id="CHEBI:57597"/>
        <dbReference type="ChEBI" id="CHEBI:83408"/>
        <dbReference type="EC" id="3.1.4.46"/>
    </reaction>
</comment>